<comment type="catalytic activity">
    <reaction evidence="17 19">
        <text>alpha-ribazole + adenosylcob(III)inamide-GDP = adenosylcob(III)alamin + GMP + H(+)</text>
        <dbReference type="Rhea" id="RHEA:16049"/>
        <dbReference type="ChEBI" id="CHEBI:10329"/>
        <dbReference type="ChEBI" id="CHEBI:15378"/>
        <dbReference type="ChEBI" id="CHEBI:18408"/>
        <dbReference type="ChEBI" id="CHEBI:58115"/>
        <dbReference type="ChEBI" id="CHEBI:60487"/>
        <dbReference type="EC" id="2.7.8.26"/>
    </reaction>
</comment>
<evidence type="ECO:0000256" key="8">
    <source>
        <dbReference type="ARBA" id="ARBA00022573"/>
    </source>
</evidence>
<feature type="transmembrane region" description="Helical" evidence="19">
    <location>
        <begin position="248"/>
        <end position="267"/>
    </location>
</feature>
<evidence type="ECO:0000256" key="6">
    <source>
        <dbReference type="ARBA" id="ARBA00015850"/>
    </source>
</evidence>
<keyword evidence="12 19" id="KW-1133">Transmembrane helix</keyword>
<evidence type="ECO:0000256" key="19">
    <source>
        <dbReference type="HAMAP-Rule" id="MF_00719"/>
    </source>
</evidence>
<keyword evidence="7 19" id="KW-1003">Cell membrane</keyword>
<keyword evidence="8 19" id="KW-0169">Cobalamin biosynthesis</keyword>
<dbReference type="Pfam" id="PF02654">
    <property type="entry name" value="CobS"/>
    <property type="match status" value="1"/>
</dbReference>
<evidence type="ECO:0000256" key="3">
    <source>
        <dbReference type="ARBA" id="ARBA00004663"/>
    </source>
</evidence>
<evidence type="ECO:0000256" key="13">
    <source>
        <dbReference type="ARBA" id="ARBA00023136"/>
    </source>
</evidence>
<dbReference type="EMBL" id="JABFCZ010000010">
    <property type="protein sequence ID" value="MBD1546731.1"/>
    <property type="molecule type" value="Genomic_DNA"/>
</dbReference>
<sequence>MGTAVVTDPALLLADLAACTRFFSRLPLPRLGPSDNPDAAPYFRRVSRAAPLAGVLIALPAALLGLILGLTALPPLATALIVVGTLAATTGALHEDGLADVVDGFFGGGTSERRLEIMKDSRIGTFGALALVLSVALRTILLSALLERFGPGEAMVLFLGAEALSRTLMVWQWSQLPSARPDGLGNRFGRPDTGAAGQAALFGALCLLPSAVALSVPALSLGLILAGIAAHGIGRLVLAKIGGFTGDVLGAVQQITALAFLLGIAMIP</sequence>
<dbReference type="Proteomes" id="UP000598467">
    <property type="component" value="Unassembled WGS sequence"/>
</dbReference>
<comment type="function">
    <text evidence="14 19">Joins adenosylcobinamide-GDP and alpha-ribazole to generate adenosylcobalamin (Ado-cobalamin). Also synthesizes adenosylcobalamin 5'-phosphate from adenosylcobinamide-GDP and alpha-ribazole 5'-phosphate.</text>
</comment>
<feature type="transmembrane region" description="Helical" evidence="19">
    <location>
        <begin position="52"/>
        <end position="73"/>
    </location>
</feature>
<evidence type="ECO:0000313" key="21">
    <source>
        <dbReference type="Proteomes" id="UP000598467"/>
    </source>
</evidence>
<evidence type="ECO:0000256" key="15">
    <source>
        <dbReference type="ARBA" id="ARBA00032605"/>
    </source>
</evidence>
<evidence type="ECO:0000256" key="2">
    <source>
        <dbReference type="ARBA" id="ARBA00004651"/>
    </source>
</evidence>
<evidence type="ECO:0000256" key="4">
    <source>
        <dbReference type="ARBA" id="ARBA00010561"/>
    </source>
</evidence>
<evidence type="ECO:0000256" key="7">
    <source>
        <dbReference type="ARBA" id="ARBA00022475"/>
    </source>
</evidence>
<comment type="caution">
    <text evidence="20">The sequence shown here is derived from an EMBL/GenBank/DDBJ whole genome shotgun (WGS) entry which is preliminary data.</text>
</comment>
<feature type="transmembrane region" description="Helical" evidence="19">
    <location>
        <begin position="221"/>
        <end position="242"/>
    </location>
</feature>
<evidence type="ECO:0000256" key="17">
    <source>
        <dbReference type="ARBA" id="ARBA00048623"/>
    </source>
</evidence>
<dbReference type="InterPro" id="IPR003805">
    <property type="entry name" value="CobS"/>
</dbReference>
<evidence type="ECO:0000256" key="1">
    <source>
        <dbReference type="ARBA" id="ARBA00001946"/>
    </source>
</evidence>
<dbReference type="AlphaFoldDB" id="A0A926P3S2"/>
<comment type="pathway">
    <text evidence="3 19">Cofactor biosynthesis; adenosylcobalamin biosynthesis; adenosylcobalamin from cob(II)yrinate a,c-diamide: step 7/7.</text>
</comment>
<comment type="similarity">
    <text evidence="4 19">Belongs to the CobS family.</text>
</comment>
<evidence type="ECO:0000256" key="14">
    <source>
        <dbReference type="ARBA" id="ARBA00025228"/>
    </source>
</evidence>
<name>A0A926P3S2_9HYPH</name>
<keyword evidence="10 19" id="KW-0812">Transmembrane</keyword>
<dbReference type="GO" id="GO:0009236">
    <property type="term" value="P:cobalamin biosynthetic process"/>
    <property type="evidence" value="ECO:0007669"/>
    <property type="project" value="UniProtKB-UniRule"/>
</dbReference>
<evidence type="ECO:0000256" key="18">
    <source>
        <dbReference type="ARBA" id="ARBA00049504"/>
    </source>
</evidence>
<evidence type="ECO:0000256" key="12">
    <source>
        <dbReference type="ARBA" id="ARBA00022989"/>
    </source>
</evidence>
<protein>
    <recommendedName>
        <fullName evidence="6 19">Adenosylcobinamide-GDP ribazoletransferase</fullName>
        <ecNumber evidence="5 19">2.7.8.26</ecNumber>
    </recommendedName>
    <alternativeName>
        <fullName evidence="16 19">Cobalamin synthase</fullName>
    </alternativeName>
    <alternativeName>
        <fullName evidence="15 19">Cobalamin-5'-phosphate synthase</fullName>
    </alternativeName>
</protein>
<comment type="cofactor">
    <cofactor evidence="1 19">
        <name>Mg(2+)</name>
        <dbReference type="ChEBI" id="CHEBI:18420"/>
    </cofactor>
</comment>
<dbReference type="GO" id="GO:0051073">
    <property type="term" value="F:adenosylcobinamide-GDP ribazoletransferase activity"/>
    <property type="evidence" value="ECO:0007669"/>
    <property type="project" value="UniProtKB-UniRule"/>
</dbReference>
<evidence type="ECO:0000256" key="5">
    <source>
        <dbReference type="ARBA" id="ARBA00013200"/>
    </source>
</evidence>
<dbReference type="GO" id="GO:0008818">
    <property type="term" value="F:cobalamin 5'-phosphate synthase activity"/>
    <property type="evidence" value="ECO:0007669"/>
    <property type="project" value="UniProtKB-UniRule"/>
</dbReference>
<dbReference type="EC" id="2.7.8.26" evidence="5 19"/>
<keyword evidence="9 19" id="KW-0808">Transferase</keyword>
<evidence type="ECO:0000256" key="10">
    <source>
        <dbReference type="ARBA" id="ARBA00022692"/>
    </source>
</evidence>
<evidence type="ECO:0000256" key="11">
    <source>
        <dbReference type="ARBA" id="ARBA00022842"/>
    </source>
</evidence>
<comment type="catalytic activity">
    <reaction evidence="18 19">
        <text>alpha-ribazole 5'-phosphate + adenosylcob(III)inamide-GDP = adenosylcob(III)alamin 5'-phosphate + GMP + H(+)</text>
        <dbReference type="Rhea" id="RHEA:23560"/>
        <dbReference type="ChEBI" id="CHEBI:15378"/>
        <dbReference type="ChEBI" id="CHEBI:57918"/>
        <dbReference type="ChEBI" id="CHEBI:58115"/>
        <dbReference type="ChEBI" id="CHEBI:60487"/>
        <dbReference type="ChEBI" id="CHEBI:60493"/>
        <dbReference type="EC" id="2.7.8.26"/>
    </reaction>
</comment>
<proteinExistence type="inferred from homology"/>
<keyword evidence="11 19" id="KW-0460">Magnesium</keyword>
<dbReference type="PANTHER" id="PTHR34148:SF1">
    <property type="entry name" value="ADENOSYLCOBINAMIDE-GDP RIBAZOLETRANSFERASE"/>
    <property type="match status" value="1"/>
</dbReference>
<accession>A0A926P3S2</accession>
<comment type="subcellular location">
    <subcellularLocation>
        <location evidence="2 19">Cell membrane</location>
        <topology evidence="2 19">Multi-pass membrane protein</topology>
    </subcellularLocation>
</comment>
<organism evidence="20 21">
    <name type="scientific">Roseibium aggregatum</name>
    <dbReference type="NCBI Taxonomy" id="187304"/>
    <lineage>
        <taxon>Bacteria</taxon>
        <taxon>Pseudomonadati</taxon>
        <taxon>Pseudomonadota</taxon>
        <taxon>Alphaproteobacteria</taxon>
        <taxon>Hyphomicrobiales</taxon>
        <taxon>Stappiaceae</taxon>
        <taxon>Roseibium</taxon>
    </lineage>
</organism>
<feature type="transmembrane region" description="Helical" evidence="19">
    <location>
        <begin position="123"/>
        <end position="142"/>
    </location>
</feature>
<keyword evidence="13 19" id="KW-0472">Membrane</keyword>
<evidence type="ECO:0000256" key="16">
    <source>
        <dbReference type="ARBA" id="ARBA00032853"/>
    </source>
</evidence>
<dbReference type="GO" id="GO:0005886">
    <property type="term" value="C:plasma membrane"/>
    <property type="evidence" value="ECO:0007669"/>
    <property type="project" value="UniProtKB-SubCell"/>
</dbReference>
<evidence type="ECO:0000313" key="20">
    <source>
        <dbReference type="EMBL" id="MBD1546731.1"/>
    </source>
</evidence>
<dbReference type="PANTHER" id="PTHR34148">
    <property type="entry name" value="ADENOSYLCOBINAMIDE-GDP RIBAZOLETRANSFERASE"/>
    <property type="match status" value="1"/>
</dbReference>
<reference evidence="20" key="1">
    <citation type="submission" date="2020-05" db="EMBL/GenBank/DDBJ databases">
        <title>Identification of trans-AT polyketide cluster in two marine bacteria, producers of a novel glutaramide-containing polyketide sesbanimide D and analogs.</title>
        <authorList>
            <person name="Kacar D."/>
            <person name="Rodriguez P."/>
            <person name="Canedo L."/>
            <person name="Gonzalez E."/>
            <person name="Galan B."/>
            <person name="De La Calle F."/>
            <person name="Garcia J.L."/>
        </authorList>
    </citation>
    <scope>NUCLEOTIDE SEQUENCE</scope>
    <source>
        <strain evidence="20">PHM038</strain>
    </source>
</reference>
<gene>
    <name evidence="19" type="primary">cobS</name>
    <name evidence="20" type="ORF">HK439_10690</name>
</gene>
<dbReference type="HAMAP" id="MF_00719">
    <property type="entry name" value="CobS"/>
    <property type="match status" value="1"/>
</dbReference>
<evidence type="ECO:0000256" key="9">
    <source>
        <dbReference type="ARBA" id="ARBA00022679"/>
    </source>
</evidence>